<comment type="catalytic activity">
    <reaction evidence="1 7">
        <text>Thiol-dependent hydrolysis of ester, thioester, amide, peptide and isopeptide bonds formed by the C-terminal Gly of ubiquitin (a 76-residue protein attached to proteins as an intracellular targeting signal).</text>
        <dbReference type="EC" id="3.4.19.12"/>
    </reaction>
</comment>
<dbReference type="AlphaFoldDB" id="A0A7S1TRQ7"/>
<keyword evidence="3 7" id="KW-0645">Protease</keyword>
<name>A0A7S1TRQ7_9STRA</name>
<evidence type="ECO:0000259" key="9">
    <source>
        <dbReference type="PROSITE" id="PS50235"/>
    </source>
</evidence>
<dbReference type="PANTHER" id="PTHR24006">
    <property type="entry name" value="UBIQUITIN CARBOXYL-TERMINAL HYDROLASE"/>
    <property type="match status" value="1"/>
</dbReference>
<keyword evidence="6 7" id="KW-0788">Thiol protease</keyword>
<dbReference type="GO" id="GO:0004843">
    <property type="term" value="F:cysteine-type deubiquitinase activity"/>
    <property type="evidence" value="ECO:0007669"/>
    <property type="project" value="UniProtKB-UniRule"/>
</dbReference>
<sequence length="621" mass="66289">MGRRRARRAPRESTSPSPLGDVEPAAAAGHRPKPPGLVNLGNTCYFNSCVQCLAALPELAAALDPAVGMGTAGEAGGGGDAIAGPVTDSLRNLLEKMHRGGRPSATGGRKGKNTVSPASLLERVRQQVRQFRNRQQQDSHELFVHLIELLAKEGRSESEGPDAETGTEGKTTADAEADAEATAAAKEAPCEPTPVEMLFGGKTCSTVKCQSCGTRSFTVEDSMSVSLEIPGSFEGKPRGRRTRKAAGAKGGKPPANAFASLEDDSDSSESDSSPPPQPRVSDSPKLSRKEKQRLKKKQKRQKKRKKEAGLEDMMENLAIEDSFTGPTDKANGTHGDSQVQNGVAHQNEHDASDTVAAKGEEAEALPPAPEESKALTPNSEYGDLASYDPPAEVSSSALADAAAAPYVSLRECFEAYCKKERLRVEDGNGFRCDKCPGADGTSDAWKRFALLECPRVLVVHLKRLLFGSKVNKKVNFERDFDAASFCMTPEGFVPSIPYQLAALIEHSGSASGGHYTAFVDLSRLRAADLAAEAEKYEGALDTPVSQGDENKEEDTNGEPSEAAAAIEADPSVATGVPPPVEAEAPVQPDWYYISDTSVQAVDESRVFRAQAYMLFYVRTEC</sequence>
<dbReference type="InterPro" id="IPR018200">
    <property type="entry name" value="USP_CS"/>
</dbReference>
<feature type="region of interest" description="Disordered" evidence="8">
    <location>
        <begin position="153"/>
        <end position="189"/>
    </location>
</feature>
<feature type="region of interest" description="Disordered" evidence="8">
    <location>
        <begin position="1"/>
        <end position="30"/>
    </location>
</feature>
<dbReference type="InterPro" id="IPR001394">
    <property type="entry name" value="Peptidase_C19_UCH"/>
</dbReference>
<dbReference type="InterPro" id="IPR050164">
    <property type="entry name" value="Peptidase_C19"/>
</dbReference>
<dbReference type="GO" id="GO:0005634">
    <property type="term" value="C:nucleus"/>
    <property type="evidence" value="ECO:0007669"/>
    <property type="project" value="TreeGrafter"/>
</dbReference>
<keyword evidence="5 7" id="KW-0378">Hydrolase</keyword>
<feature type="region of interest" description="Disordered" evidence="8">
    <location>
        <begin position="229"/>
        <end position="387"/>
    </location>
</feature>
<dbReference type="PROSITE" id="PS50235">
    <property type="entry name" value="USP_3"/>
    <property type="match status" value="1"/>
</dbReference>
<dbReference type="InterPro" id="IPR028889">
    <property type="entry name" value="USP"/>
</dbReference>
<dbReference type="InterPro" id="IPR038765">
    <property type="entry name" value="Papain-like_cys_pep_sf"/>
</dbReference>
<dbReference type="PROSITE" id="PS00972">
    <property type="entry name" value="USP_1"/>
    <property type="match status" value="1"/>
</dbReference>
<protein>
    <recommendedName>
        <fullName evidence="7">Ubiquitin carboxyl-terminal hydrolase</fullName>
        <ecNumber evidence="7">3.4.19.12</ecNumber>
    </recommendedName>
</protein>
<proteinExistence type="inferred from homology"/>
<keyword evidence="4 7" id="KW-0833">Ubl conjugation pathway</keyword>
<dbReference type="GO" id="GO:0016579">
    <property type="term" value="P:protein deubiquitination"/>
    <property type="evidence" value="ECO:0007669"/>
    <property type="project" value="InterPro"/>
</dbReference>
<evidence type="ECO:0000256" key="4">
    <source>
        <dbReference type="ARBA" id="ARBA00022786"/>
    </source>
</evidence>
<evidence type="ECO:0000256" key="6">
    <source>
        <dbReference type="ARBA" id="ARBA00022807"/>
    </source>
</evidence>
<comment type="similarity">
    <text evidence="2 7">Belongs to the peptidase C19 family.</text>
</comment>
<feature type="compositionally biased region" description="Basic residues" evidence="8">
    <location>
        <begin position="286"/>
        <end position="306"/>
    </location>
</feature>
<dbReference type="PANTHER" id="PTHR24006:SF888">
    <property type="entry name" value="UBIQUITIN CARBOXYL-TERMINAL HYDROLASE 30"/>
    <property type="match status" value="1"/>
</dbReference>
<feature type="region of interest" description="Disordered" evidence="8">
    <location>
        <begin position="538"/>
        <end position="580"/>
    </location>
</feature>
<evidence type="ECO:0000256" key="7">
    <source>
        <dbReference type="RuleBase" id="RU366025"/>
    </source>
</evidence>
<dbReference type="EMBL" id="HBGJ01005353">
    <property type="protein sequence ID" value="CAD9244926.1"/>
    <property type="molecule type" value="Transcribed_RNA"/>
</dbReference>
<accession>A0A7S1TRQ7</accession>
<feature type="region of interest" description="Disordered" evidence="8">
    <location>
        <begin position="98"/>
        <end position="119"/>
    </location>
</feature>
<dbReference type="GO" id="GO:0005829">
    <property type="term" value="C:cytosol"/>
    <property type="evidence" value="ECO:0007669"/>
    <property type="project" value="TreeGrafter"/>
</dbReference>
<feature type="domain" description="USP" evidence="9">
    <location>
        <begin position="35"/>
        <end position="619"/>
    </location>
</feature>
<feature type="compositionally biased region" description="Low complexity" evidence="8">
    <location>
        <begin position="163"/>
        <end position="187"/>
    </location>
</feature>
<reference evidence="10" key="1">
    <citation type="submission" date="2021-01" db="EMBL/GenBank/DDBJ databases">
        <authorList>
            <person name="Corre E."/>
            <person name="Pelletier E."/>
            <person name="Niang G."/>
            <person name="Scheremetjew M."/>
            <person name="Finn R."/>
            <person name="Kale V."/>
            <person name="Holt S."/>
            <person name="Cochrane G."/>
            <person name="Meng A."/>
            <person name="Brown T."/>
            <person name="Cohen L."/>
        </authorList>
    </citation>
    <scope>NUCLEOTIDE SEQUENCE</scope>
    <source>
        <strain evidence="10">CCMP2877</strain>
    </source>
</reference>
<feature type="compositionally biased region" description="Polar residues" evidence="8">
    <location>
        <begin position="334"/>
        <end position="344"/>
    </location>
</feature>
<dbReference type="EC" id="3.4.19.12" evidence="7"/>
<organism evidence="10">
    <name type="scientific">Phaeomonas parva</name>
    <dbReference type="NCBI Taxonomy" id="124430"/>
    <lineage>
        <taxon>Eukaryota</taxon>
        <taxon>Sar</taxon>
        <taxon>Stramenopiles</taxon>
        <taxon>Ochrophyta</taxon>
        <taxon>Pinguiophyceae</taxon>
        <taxon>Pinguiochrysidales</taxon>
        <taxon>Pinguiochrysidaceae</taxon>
        <taxon>Phaeomonas</taxon>
    </lineage>
</organism>
<gene>
    <name evidence="10" type="ORF">PPAR1163_LOCUS3274</name>
</gene>
<dbReference type="Gene3D" id="3.90.70.10">
    <property type="entry name" value="Cysteine proteinases"/>
    <property type="match status" value="1"/>
</dbReference>
<dbReference type="Pfam" id="PF00443">
    <property type="entry name" value="UCH"/>
    <property type="match status" value="1"/>
</dbReference>
<dbReference type="PROSITE" id="PS00973">
    <property type="entry name" value="USP_2"/>
    <property type="match status" value="1"/>
</dbReference>
<evidence type="ECO:0000256" key="8">
    <source>
        <dbReference type="SAM" id="MobiDB-lite"/>
    </source>
</evidence>
<evidence type="ECO:0000256" key="3">
    <source>
        <dbReference type="ARBA" id="ARBA00022670"/>
    </source>
</evidence>
<dbReference type="GO" id="GO:0006508">
    <property type="term" value="P:proteolysis"/>
    <property type="evidence" value="ECO:0007669"/>
    <property type="project" value="UniProtKB-KW"/>
</dbReference>
<evidence type="ECO:0000256" key="5">
    <source>
        <dbReference type="ARBA" id="ARBA00022801"/>
    </source>
</evidence>
<evidence type="ECO:0000256" key="2">
    <source>
        <dbReference type="ARBA" id="ARBA00009085"/>
    </source>
</evidence>
<dbReference type="SUPFAM" id="SSF54001">
    <property type="entry name" value="Cysteine proteinases"/>
    <property type="match status" value="1"/>
</dbReference>
<evidence type="ECO:0000256" key="1">
    <source>
        <dbReference type="ARBA" id="ARBA00000707"/>
    </source>
</evidence>
<evidence type="ECO:0000313" key="10">
    <source>
        <dbReference type="EMBL" id="CAD9244926.1"/>
    </source>
</evidence>